<sequence>RQDSKTTVLQEFMSAWLSPIPWRSSSPKLSALIQNQSWKVLSQSPSILTTTTFHKSFQSYMSSSSTYTSNISDQQ</sequence>
<dbReference type="Proteomes" id="UP001194580">
    <property type="component" value="Unassembled WGS sequence"/>
</dbReference>
<organism evidence="1 2">
    <name type="scientific">Linnemannia exigua</name>
    <dbReference type="NCBI Taxonomy" id="604196"/>
    <lineage>
        <taxon>Eukaryota</taxon>
        <taxon>Fungi</taxon>
        <taxon>Fungi incertae sedis</taxon>
        <taxon>Mucoromycota</taxon>
        <taxon>Mortierellomycotina</taxon>
        <taxon>Mortierellomycetes</taxon>
        <taxon>Mortierellales</taxon>
        <taxon>Mortierellaceae</taxon>
        <taxon>Linnemannia</taxon>
    </lineage>
</organism>
<comment type="caution">
    <text evidence="1">The sequence shown here is derived from an EMBL/GenBank/DDBJ whole genome shotgun (WGS) entry which is preliminary data.</text>
</comment>
<feature type="non-terminal residue" evidence="1">
    <location>
        <position position="1"/>
    </location>
</feature>
<dbReference type="AlphaFoldDB" id="A0AAD4H093"/>
<reference evidence="1" key="1">
    <citation type="journal article" date="2020" name="Fungal Divers.">
        <title>Resolving the Mortierellaceae phylogeny through synthesis of multi-gene phylogenetics and phylogenomics.</title>
        <authorList>
            <person name="Vandepol N."/>
            <person name="Liber J."/>
            <person name="Desiro A."/>
            <person name="Na H."/>
            <person name="Kennedy M."/>
            <person name="Barry K."/>
            <person name="Grigoriev I.V."/>
            <person name="Miller A.N."/>
            <person name="O'Donnell K."/>
            <person name="Stajich J.E."/>
            <person name="Bonito G."/>
        </authorList>
    </citation>
    <scope>NUCLEOTIDE SEQUENCE</scope>
    <source>
        <strain evidence="1">NRRL 28262</strain>
    </source>
</reference>
<evidence type="ECO:0000313" key="2">
    <source>
        <dbReference type="Proteomes" id="UP001194580"/>
    </source>
</evidence>
<proteinExistence type="predicted"/>
<dbReference type="EMBL" id="JAAAIL010003664">
    <property type="protein sequence ID" value="KAG0249622.1"/>
    <property type="molecule type" value="Genomic_DNA"/>
</dbReference>
<name>A0AAD4H093_9FUNG</name>
<keyword evidence="2" id="KW-1185">Reference proteome</keyword>
<protein>
    <submittedName>
        <fullName evidence="1">Uncharacterized protein</fullName>
    </submittedName>
</protein>
<gene>
    <name evidence="1" type="ORF">BGZ95_007475</name>
</gene>
<accession>A0AAD4H093</accession>
<evidence type="ECO:0000313" key="1">
    <source>
        <dbReference type="EMBL" id="KAG0249622.1"/>
    </source>
</evidence>